<dbReference type="Proteomes" id="UP000177625">
    <property type="component" value="Unassembled WGS sequence"/>
</dbReference>
<feature type="signal peptide" evidence="2">
    <location>
        <begin position="1"/>
        <end position="15"/>
    </location>
</feature>
<evidence type="ECO:0000313" key="4">
    <source>
        <dbReference type="Proteomes" id="UP000177625"/>
    </source>
</evidence>
<keyword evidence="2" id="KW-0732">Signal</keyword>
<dbReference type="EMBL" id="FJVC01000318">
    <property type="protein sequence ID" value="CZT47989.1"/>
    <property type="molecule type" value="Genomic_DNA"/>
</dbReference>
<evidence type="ECO:0000256" key="1">
    <source>
        <dbReference type="SAM" id="MobiDB-lite"/>
    </source>
</evidence>
<gene>
    <name evidence="3" type="ORF">RSE6_08626</name>
</gene>
<evidence type="ECO:0000313" key="3">
    <source>
        <dbReference type="EMBL" id="CZT47989.1"/>
    </source>
</evidence>
<reference evidence="4" key="1">
    <citation type="submission" date="2016-03" db="EMBL/GenBank/DDBJ databases">
        <authorList>
            <person name="Guldener U."/>
        </authorList>
    </citation>
    <scope>NUCLEOTIDE SEQUENCE [LARGE SCALE GENOMIC DNA]</scope>
</reference>
<accession>A0A1E1MFW8</accession>
<proteinExistence type="predicted"/>
<name>A0A1E1MFW8_RHYSE</name>
<protein>
    <submittedName>
        <fullName evidence="3">Uncharacterized protein</fullName>
    </submittedName>
</protein>
<sequence>MKLLIFSLLASGAMSAAVGEAGLKVKRSTACNCELHYGDDIVFSNGIPTLPGLITTKALYSTPYGNGLHRIDPNACRIEWDRGNNPTDCSTWKQYAGPNGGACPKSVQKKTTPHCGGVD</sequence>
<evidence type="ECO:0000256" key="2">
    <source>
        <dbReference type="SAM" id="SignalP"/>
    </source>
</evidence>
<organism evidence="3 4">
    <name type="scientific">Rhynchosporium secalis</name>
    <name type="common">Barley scald fungus</name>
    <dbReference type="NCBI Taxonomy" id="38038"/>
    <lineage>
        <taxon>Eukaryota</taxon>
        <taxon>Fungi</taxon>
        <taxon>Dikarya</taxon>
        <taxon>Ascomycota</taxon>
        <taxon>Pezizomycotina</taxon>
        <taxon>Leotiomycetes</taxon>
        <taxon>Helotiales</taxon>
        <taxon>Ploettnerulaceae</taxon>
        <taxon>Rhynchosporium</taxon>
    </lineage>
</organism>
<feature type="chain" id="PRO_5013266642" evidence="2">
    <location>
        <begin position="16"/>
        <end position="119"/>
    </location>
</feature>
<keyword evidence="4" id="KW-1185">Reference proteome</keyword>
<feature type="region of interest" description="Disordered" evidence="1">
    <location>
        <begin position="98"/>
        <end position="119"/>
    </location>
</feature>
<dbReference type="AlphaFoldDB" id="A0A1E1MFW8"/>